<dbReference type="OrthoDB" id="844699at2"/>
<proteinExistence type="predicted"/>
<dbReference type="Gene3D" id="1.25.40.20">
    <property type="entry name" value="Ankyrin repeat-containing domain"/>
    <property type="match status" value="2"/>
</dbReference>
<dbReference type="PANTHER" id="PTHR11102:SF160">
    <property type="entry name" value="ERAD-ASSOCIATED E3 UBIQUITIN-PROTEIN LIGASE COMPONENT HRD3"/>
    <property type="match status" value="1"/>
</dbReference>
<reference evidence="3 4" key="1">
    <citation type="submission" date="2019-08" db="EMBL/GenBank/DDBJ databases">
        <authorList>
            <person name="Shi S."/>
        </authorList>
    </citation>
    <scope>NUCLEOTIDE SEQUENCE [LARGE SCALE GENOMIC DNA]</scope>
    <source>
        <strain evidence="3 4">GY10130</strain>
    </source>
</reference>
<feature type="chain" id="PRO_5022956890" evidence="2">
    <location>
        <begin position="22"/>
        <end position="517"/>
    </location>
</feature>
<evidence type="ECO:0000313" key="3">
    <source>
        <dbReference type="EMBL" id="TXK44264.1"/>
    </source>
</evidence>
<feature type="repeat" description="ANK" evidence="1">
    <location>
        <begin position="458"/>
        <end position="491"/>
    </location>
</feature>
<dbReference type="Gene3D" id="1.25.40.10">
    <property type="entry name" value="Tetratricopeptide repeat domain"/>
    <property type="match status" value="1"/>
</dbReference>
<keyword evidence="1" id="KW-0040">ANK repeat</keyword>
<dbReference type="InterPro" id="IPR050767">
    <property type="entry name" value="Sel1_AlgK"/>
</dbReference>
<dbReference type="SMART" id="SM00248">
    <property type="entry name" value="ANK"/>
    <property type="match status" value="4"/>
</dbReference>
<dbReference type="InterPro" id="IPR036770">
    <property type="entry name" value="Ankyrin_rpt-contain_sf"/>
</dbReference>
<name>A0A5C8K636_9BACT</name>
<dbReference type="SUPFAM" id="SSF81901">
    <property type="entry name" value="HCP-like"/>
    <property type="match status" value="1"/>
</dbReference>
<dbReference type="Pfam" id="PF00023">
    <property type="entry name" value="Ank"/>
    <property type="match status" value="1"/>
</dbReference>
<dbReference type="InterPro" id="IPR006597">
    <property type="entry name" value="Sel1-like"/>
</dbReference>
<feature type="signal peptide" evidence="2">
    <location>
        <begin position="1"/>
        <end position="21"/>
    </location>
</feature>
<dbReference type="SUPFAM" id="SSF48403">
    <property type="entry name" value="Ankyrin repeat"/>
    <property type="match status" value="1"/>
</dbReference>
<accession>A0A5C8K636</accession>
<dbReference type="Proteomes" id="UP000321926">
    <property type="component" value="Unassembled WGS sequence"/>
</dbReference>
<dbReference type="Pfam" id="PF12796">
    <property type="entry name" value="Ank_2"/>
    <property type="match status" value="1"/>
</dbReference>
<dbReference type="InterPro" id="IPR002110">
    <property type="entry name" value="Ankyrin_rpt"/>
</dbReference>
<evidence type="ECO:0000256" key="2">
    <source>
        <dbReference type="SAM" id="SignalP"/>
    </source>
</evidence>
<evidence type="ECO:0000313" key="4">
    <source>
        <dbReference type="Proteomes" id="UP000321926"/>
    </source>
</evidence>
<gene>
    <name evidence="3" type="ORF">FVR03_13870</name>
</gene>
<protein>
    <submittedName>
        <fullName evidence="3">Ankryin</fullName>
    </submittedName>
</protein>
<comment type="caution">
    <text evidence="3">The sequence shown here is derived from an EMBL/GenBank/DDBJ whole genome shotgun (WGS) entry which is preliminary data.</text>
</comment>
<dbReference type="EMBL" id="VRTY01000051">
    <property type="protein sequence ID" value="TXK44264.1"/>
    <property type="molecule type" value="Genomic_DNA"/>
</dbReference>
<dbReference type="PROSITE" id="PS50088">
    <property type="entry name" value="ANK_REPEAT"/>
    <property type="match status" value="1"/>
</dbReference>
<dbReference type="InterPro" id="IPR011990">
    <property type="entry name" value="TPR-like_helical_dom_sf"/>
</dbReference>
<sequence length="517" mass="57398">MKNLLLLLFLFCLHQHGLAQATPSGNLPVQKQIPINLKAAVGWRSSETQEGVALYIAMQHQAAYTKFKEAVTKGDNDAYYFMGRMQQHRELRSGLFLSDSVELKNPEVYFAANRDSARYFYEKAVRGNCLLGHLGLAELMTLKSVEDEEQFKRHIRSASVDIKEKAAAGDAFCNRILGSMHYNGFGEREDKTKAFQYFSKAAAQSDVVSFGYLGSLYMEGEGVARDKDKAFNWFKKGAEAGDREACYSLGLFYEEGQKGKSDLKEALKWYKRAMDKGSMMAYEQLKQLDETPDSKLLLGAIDRNLELISRAVELGANVNCNDNPHGFDLDFKGRTPLMHALYLPHLLEGYGSVYRPEVRVESVRYLLQHGADITQTDQEGKTPLMYVVSGTRVNTEAFETEQLHLIDTLLALGSDPNAKDLHGNTALLNVLEFGKGLGMAEIQKLLEAGAEVNAQNESGKSALMLACDLNLSNEMILLLLSAGADPKLLDSSGKAAIHFTKRENIKNMLLAAGSPEF</sequence>
<dbReference type="Pfam" id="PF08238">
    <property type="entry name" value="Sel1"/>
    <property type="match status" value="4"/>
</dbReference>
<dbReference type="RefSeq" id="WP_147922357.1">
    <property type="nucleotide sequence ID" value="NZ_VRTY01000051.1"/>
</dbReference>
<evidence type="ECO:0000256" key="1">
    <source>
        <dbReference type="PROSITE-ProRule" id="PRU00023"/>
    </source>
</evidence>
<dbReference type="PANTHER" id="PTHR11102">
    <property type="entry name" value="SEL-1-LIKE PROTEIN"/>
    <property type="match status" value="1"/>
</dbReference>
<organism evidence="3 4">
    <name type="scientific">Pontibacter qinzhouensis</name>
    <dbReference type="NCBI Taxonomy" id="2603253"/>
    <lineage>
        <taxon>Bacteria</taxon>
        <taxon>Pseudomonadati</taxon>
        <taxon>Bacteroidota</taxon>
        <taxon>Cytophagia</taxon>
        <taxon>Cytophagales</taxon>
        <taxon>Hymenobacteraceae</taxon>
        <taxon>Pontibacter</taxon>
    </lineage>
</organism>
<keyword evidence="4" id="KW-1185">Reference proteome</keyword>
<keyword evidence="2" id="KW-0732">Signal</keyword>
<dbReference type="SMART" id="SM00671">
    <property type="entry name" value="SEL1"/>
    <property type="match status" value="3"/>
</dbReference>
<dbReference type="AlphaFoldDB" id="A0A5C8K636"/>